<dbReference type="WBParaSite" id="TREG1_42530.3">
    <property type="protein sequence ID" value="TREG1_42530.3"/>
    <property type="gene ID" value="TREG1_42530"/>
</dbReference>
<feature type="compositionally biased region" description="Polar residues" evidence="1">
    <location>
        <begin position="263"/>
        <end position="282"/>
    </location>
</feature>
<accession>A0AA85JN23</accession>
<reference evidence="3 4" key="2">
    <citation type="submission" date="2023-11" db="UniProtKB">
        <authorList>
            <consortium name="WormBaseParasite"/>
        </authorList>
    </citation>
    <scope>IDENTIFICATION</scope>
</reference>
<dbReference type="Proteomes" id="UP000050795">
    <property type="component" value="Unassembled WGS sequence"/>
</dbReference>
<keyword evidence="2" id="KW-1185">Reference proteome</keyword>
<feature type="compositionally biased region" description="Polar residues" evidence="1">
    <location>
        <begin position="290"/>
        <end position="313"/>
    </location>
</feature>
<feature type="compositionally biased region" description="Basic residues" evidence="1">
    <location>
        <begin position="314"/>
        <end position="323"/>
    </location>
</feature>
<evidence type="ECO:0000256" key="1">
    <source>
        <dbReference type="SAM" id="MobiDB-lite"/>
    </source>
</evidence>
<feature type="compositionally biased region" description="Polar residues" evidence="1">
    <location>
        <begin position="492"/>
        <end position="517"/>
    </location>
</feature>
<name>A0AA85JN23_TRIRE</name>
<evidence type="ECO:0008006" key="5">
    <source>
        <dbReference type="Google" id="ProtNLM"/>
    </source>
</evidence>
<sequence>MRMGLGAMFERLKQHIYSKPSNSVSNSQSISENFTSYEPTLFFNMGCGDEESYVDVEYISVQQFVRVSGVNFNMHCIDFLVRLCCYLGLRPGDYTFLVPSESLSGVSPICWRCVPPSSKLGSWVNSNTTLTKFPPMVRLIAKCCLKRSAKLYQYPFLDTEFKHPIIPTKTGREFLADLGYRIIVHLPENRKIVVRGQLDQPIMNVLQEVSSERHLQLSDYCIINPKTGTILDPLDTFTNQHADQIELKELNYAKLDQNFPKVTGNSKATSSTVSLPGTVSTDHYSEQDKQSFTMSSDASNEYAKSNIQPNNNKTIKRKHKKRPAPGIPTKHLLIDEHISPFSFEPDKVKMPSTFPRKKSVTKIGKNKRNSIVDAKSSSRTATRKSQSQELIIKSSANTSFKRSSTQKCKSSTPTPVKSNSKKSTTLGSSYRPPTPPSLPSDFLKSVNGNQSNPLDKKCHKSELDLSKAPKWDQEKNVGKPELKKSTSHPRLCNSSSSLTSPHAFSSPSDMTNGNVCTKNQMSANAKTLINYRKKASLPGEPSSAYSRSASLVYPNSVTTPNMDIITELSNAFQCLKRFSHTDDNTDCPKPVAVQEVCKVLRQNSQDMTTLADNKQKINYPVESEVTYVSAEEKWNKWHPKKSVSTTFWSRNS</sequence>
<proteinExistence type="predicted"/>
<feature type="compositionally biased region" description="Basic and acidic residues" evidence="1">
    <location>
        <begin position="454"/>
        <end position="484"/>
    </location>
</feature>
<dbReference type="WBParaSite" id="TREG1_42530.2">
    <property type="protein sequence ID" value="TREG1_42530.2"/>
    <property type="gene ID" value="TREG1_42530"/>
</dbReference>
<protein>
    <recommendedName>
        <fullName evidence="5">RBD domain-containing protein</fullName>
    </recommendedName>
</protein>
<evidence type="ECO:0000313" key="4">
    <source>
        <dbReference type="WBParaSite" id="TREG1_42530.2"/>
    </source>
</evidence>
<dbReference type="AlphaFoldDB" id="A0AA85JN23"/>
<evidence type="ECO:0000313" key="3">
    <source>
        <dbReference type="WBParaSite" id="TREG1_42530.1"/>
    </source>
</evidence>
<organism evidence="2 3">
    <name type="scientific">Trichobilharzia regenti</name>
    <name type="common">Nasal bird schistosome</name>
    <dbReference type="NCBI Taxonomy" id="157069"/>
    <lineage>
        <taxon>Eukaryota</taxon>
        <taxon>Metazoa</taxon>
        <taxon>Spiralia</taxon>
        <taxon>Lophotrochozoa</taxon>
        <taxon>Platyhelminthes</taxon>
        <taxon>Trematoda</taxon>
        <taxon>Digenea</taxon>
        <taxon>Strigeidida</taxon>
        <taxon>Schistosomatoidea</taxon>
        <taxon>Schistosomatidae</taxon>
        <taxon>Trichobilharzia</taxon>
    </lineage>
</organism>
<feature type="region of interest" description="Disordered" evidence="1">
    <location>
        <begin position="345"/>
        <end position="517"/>
    </location>
</feature>
<dbReference type="WBParaSite" id="TREG1_42530.1">
    <property type="protein sequence ID" value="TREG1_42530.1"/>
    <property type="gene ID" value="TREG1_42530"/>
</dbReference>
<feature type="compositionally biased region" description="Basic residues" evidence="1">
    <location>
        <begin position="355"/>
        <end position="368"/>
    </location>
</feature>
<reference evidence="2" key="1">
    <citation type="submission" date="2022-06" db="EMBL/GenBank/DDBJ databases">
        <authorList>
            <person name="Berger JAMES D."/>
            <person name="Berger JAMES D."/>
        </authorList>
    </citation>
    <scope>NUCLEOTIDE SEQUENCE [LARGE SCALE GENOMIC DNA]</scope>
</reference>
<evidence type="ECO:0000313" key="2">
    <source>
        <dbReference type="Proteomes" id="UP000050795"/>
    </source>
</evidence>
<feature type="compositionally biased region" description="Polar residues" evidence="1">
    <location>
        <begin position="375"/>
        <end position="428"/>
    </location>
</feature>
<feature type="region of interest" description="Disordered" evidence="1">
    <location>
        <begin position="263"/>
        <end position="328"/>
    </location>
</feature>